<evidence type="ECO:0000313" key="1">
    <source>
        <dbReference type="EMBL" id="KAF2156342.1"/>
    </source>
</evidence>
<name>A0A9P4MKI1_9PEZI</name>
<organism evidence="1 2">
    <name type="scientific">Myriangium duriaei CBS 260.36</name>
    <dbReference type="NCBI Taxonomy" id="1168546"/>
    <lineage>
        <taxon>Eukaryota</taxon>
        <taxon>Fungi</taxon>
        <taxon>Dikarya</taxon>
        <taxon>Ascomycota</taxon>
        <taxon>Pezizomycotina</taxon>
        <taxon>Dothideomycetes</taxon>
        <taxon>Dothideomycetidae</taxon>
        <taxon>Myriangiales</taxon>
        <taxon>Myriangiaceae</taxon>
        <taxon>Myriangium</taxon>
    </lineage>
</organism>
<dbReference type="EMBL" id="ML996082">
    <property type="protein sequence ID" value="KAF2156342.1"/>
    <property type="molecule type" value="Genomic_DNA"/>
</dbReference>
<dbReference type="Proteomes" id="UP000799439">
    <property type="component" value="Unassembled WGS sequence"/>
</dbReference>
<proteinExistence type="predicted"/>
<comment type="caution">
    <text evidence="1">The sequence shown here is derived from an EMBL/GenBank/DDBJ whole genome shotgun (WGS) entry which is preliminary data.</text>
</comment>
<reference evidence="1" key="1">
    <citation type="journal article" date="2020" name="Stud. Mycol.">
        <title>101 Dothideomycetes genomes: a test case for predicting lifestyles and emergence of pathogens.</title>
        <authorList>
            <person name="Haridas S."/>
            <person name="Albert R."/>
            <person name="Binder M."/>
            <person name="Bloem J."/>
            <person name="Labutti K."/>
            <person name="Salamov A."/>
            <person name="Andreopoulos B."/>
            <person name="Baker S."/>
            <person name="Barry K."/>
            <person name="Bills G."/>
            <person name="Bluhm B."/>
            <person name="Cannon C."/>
            <person name="Castanera R."/>
            <person name="Culley D."/>
            <person name="Daum C."/>
            <person name="Ezra D."/>
            <person name="Gonzalez J."/>
            <person name="Henrissat B."/>
            <person name="Kuo A."/>
            <person name="Liang C."/>
            <person name="Lipzen A."/>
            <person name="Lutzoni F."/>
            <person name="Magnuson J."/>
            <person name="Mondo S."/>
            <person name="Nolan M."/>
            <person name="Ohm R."/>
            <person name="Pangilinan J."/>
            <person name="Park H.-J."/>
            <person name="Ramirez L."/>
            <person name="Alfaro M."/>
            <person name="Sun H."/>
            <person name="Tritt A."/>
            <person name="Yoshinaga Y."/>
            <person name="Zwiers L.-H."/>
            <person name="Turgeon B."/>
            <person name="Goodwin S."/>
            <person name="Spatafora J."/>
            <person name="Crous P."/>
            <person name="Grigoriev I."/>
        </authorList>
    </citation>
    <scope>NUCLEOTIDE SEQUENCE</scope>
    <source>
        <strain evidence="1">CBS 260.36</strain>
    </source>
</reference>
<evidence type="ECO:0000313" key="2">
    <source>
        <dbReference type="Proteomes" id="UP000799439"/>
    </source>
</evidence>
<dbReference type="AlphaFoldDB" id="A0A9P4MKI1"/>
<protein>
    <submittedName>
        <fullName evidence="1">Uncharacterized protein</fullName>
    </submittedName>
</protein>
<accession>A0A9P4MKI1</accession>
<dbReference type="OrthoDB" id="5325862at2759"/>
<gene>
    <name evidence="1" type="ORF">K461DRAFT_275463</name>
</gene>
<keyword evidence="2" id="KW-1185">Reference proteome</keyword>
<sequence>MSSSSTANNFPATSQLHIHAIGYDDNQALIGKSLENITVYRVDTGELEYTSVRLKRSSNSCALVRGSDVNGPPLIATIYRWGPGRHPRMRIFPADTSATVEEAINSDSSDGDLVDVKGKSIFNHTQKFETPLGTFEWRDGSKQEKAASNATTLMIMERLDIGKDAIPVAQFVRNPEFRTAGTKKGLAGEGGSGGRLLMNLTSWRDQKVHNEDVEAFMVASCLCMLKKEADRFQAETQVIYTGGS</sequence>